<dbReference type="Gene3D" id="3.30.70.890">
    <property type="entry name" value="GHMP kinase, C-terminal domain"/>
    <property type="match status" value="1"/>
</dbReference>
<evidence type="ECO:0000259" key="10">
    <source>
        <dbReference type="Pfam" id="PF00288"/>
    </source>
</evidence>
<dbReference type="GO" id="GO:0016114">
    <property type="term" value="P:terpenoid biosynthetic process"/>
    <property type="evidence" value="ECO:0007669"/>
    <property type="project" value="UniProtKB-UniRule"/>
</dbReference>
<keyword evidence="6 9" id="KW-0418">Kinase</keyword>
<evidence type="ECO:0000313" key="12">
    <source>
        <dbReference type="EMBL" id="CAA9330217.1"/>
    </source>
</evidence>
<dbReference type="Pfam" id="PF08544">
    <property type="entry name" value="GHMP_kinases_C"/>
    <property type="match status" value="1"/>
</dbReference>
<proteinExistence type="inferred from homology"/>
<dbReference type="EMBL" id="CADCUI010000007">
    <property type="protein sequence ID" value="CAA9330217.1"/>
    <property type="molecule type" value="Genomic_DNA"/>
</dbReference>
<reference evidence="12" key="1">
    <citation type="submission" date="2020-02" db="EMBL/GenBank/DDBJ databases">
        <authorList>
            <person name="Meier V. D."/>
        </authorList>
    </citation>
    <scope>NUCLEOTIDE SEQUENCE</scope>
    <source>
        <strain evidence="12">AVDCRST_MAG34</strain>
    </source>
</reference>
<evidence type="ECO:0000256" key="7">
    <source>
        <dbReference type="ARBA" id="ARBA00022840"/>
    </source>
</evidence>
<comment type="catalytic activity">
    <reaction evidence="9">
        <text>4-CDP-2-C-methyl-D-erythritol + ATP = 4-CDP-2-C-methyl-D-erythritol 2-phosphate + ADP + H(+)</text>
        <dbReference type="Rhea" id="RHEA:18437"/>
        <dbReference type="ChEBI" id="CHEBI:15378"/>
        <dbReference type="ChEBI" id="CHEBI:30616"/>
        <dbReference type="ChEBI" id="CHEBI:57823"/>
        <dbReference type="ChEBI" id="CHEBI:57919"/>
        <dbReference type="ChEBI" id="CHEBI:456216"/>
        <dbReference type="EC" id="2.7.1.148"/>
    </reaction>
</comment>
<keyword evidence="5 9" id="KW-0547">Nucleotide-binding</keyword>
<protein>
    <recommendedName>
        <fullName evidence="3 9">4-diphosphocytidyl-2-C-methyl-D-erythritol kinase</fullName>
        <shortName evidence="9">CMK</shortName>
        <ecNumber evidence="2 9">2.7.1.148</ecNumber>
    </recommendedName>
    <alternativeName>
        <fullName evidence="8 9">4-(cytidine-5'-diphospho)-2-C-methyl-D-erythritol kinase</fullName>
    </alternativeName>
</protein>
<organism evidence="12">
    <name type="scientific">uncultured Nocardioidaceae bacterium</name>
    <dbReference type="NCBI Taxonomy" id="253824"/>
    <lineage>
        <taxon>Bacteria</taxon>
        <taxon>Bacillati</taxon>
        <taxon>Actinomycetota</taxon>
        <taxon>Actinomycetes</taxon>
        <taxon>Propionibacteriales</taxon>
        <taxon>Nocardioidaceae</taxon>
        <taxon>environmental samples</taxon>
    </lineage>
</organism>
<dbReference type="UniPathway" id="UPA00056">
    <property type="reaction ID" value="UER00094"/>
</dbReference>
<dbReference type="EC" id="2.7.1.148" evidence="2 9"/>
<dbReference type="NCBIfam" id="NF002870">
    <property type="entry name" value="PRK03188.1"/>
    <property type="match status" value="1"/>
</dbReference>
<evidence type="ECO:0000259" key="11">
    <source>
        <dbReference type="Pfam" id="PF08544"/>
    </source>
</evidence>
<feature type="domain" description="GHMP kinase C-terminal" evidence="11">
    <location>
        <begin position="211"/>
        <end position="285"/>
    </location>
</feature>
<feature type="active site" evidence="9">
    <location>
        <position position="145"/>
    </location>
</feature>
<dbReference type="InterPro" id="IPR006204">
    <property type="entry name" value="GHMP_kinase_N_dom"/>
</dbReference>
<dbReference type="GO" id="GO:0050515">
    <property type="term" value="F:4-(cytidine 5'-diphospho)-2-C-methyl-D-erythritol kinase activity"/>
    <property type="evidence" value="ECO:0007669"/>
    <property type="project" value="UniProtKB-UniRule"/>
</dbReference>
<evidence type="ECO:0000256" key="8">
    <source>
        <dbReference type="ARBA" id="ARBA00032554"/>
    </source>
</evidence>
<dbReference type="InterPro" id="IPR036554">
    <property type="entry name" value="GHMP_kinase_C_sf"/>
</dbReference>
<comment type="similarity">
    <text evidence="1 9">Belongs to the GHMP kinase family. IspE subfamily.</text>
</comment>
<dbReference type="InterPro" id="IPR020568">
    <property type="entry name" value="Ribosomal_Su5_D2-typ_SF"/>
</dbReference>
<evidence type="ECO:0000256" key="9">
    <source>
        <dbReference type="HAMAP-Rule" id="MF_00061"/>
    </source>
</evidence>
<dbReference type="SUPFAM" id="SSF55060">
    <property type="entry name" value="GHMP Kinase, C-terminal domain"/>
    <property type="match status" value="1"/>
</dbReference>
<evidence type="ECO:0000256" key="1">
    <source>
        <dbReference type="ARBA" id="ARBA00009684"/>
    </source>
</evidence>
<feature type="binding site" evidence="9">
    <location>
        <begin position="103"/>
        <end position="113"/>
    </location>
    <ligand>
        <name>ATP</name>
        <dbReference type="ChEBI" id="CHEBI:30616"/>
    </ligand>
</feature>
<dbReference type="InterPro" id="IPR013750">
    <property type="entry name" value="GHMP_kinase_C_dom"/>
</dbReference>
<evidence type="ECO:0000256" key="5">
    <source>
        <dbReference type="ARBA" id="ARBA00022741"/>
    </source>
</evidence>
<dbReference type="HAMAP" id="MF_00061">
    <property type="entry name" value="IspE"/>
    <property type="match status" value="1"/>
</dbReference>
<keyword evidence="9" id="KW-0414">Isoprene biosynthesis</keyword>
<dbReference type="InterPro" id="IPR014721">
    <property type="entry name" value="Ribsml_uS5_D2-typ_fold_subgr"/>
</dbReference>
<keyword evidence="4 9" id="KW-0808">Transferase</keyword>
<gene>
    <name evidence="9" type="primary">ispE</name>
    <name evidence="12" type="ORF">AVDCRST_MAG34-207</name>
</gene>
<dbReference type="GO" id="GO:0019288">
    <property type="term" value="P:isopentenyl diphosphate biosynthetic process, methylerythritol 4-phosphate pathway"/>
    <property type="evidence" value="ECO:0007669"/>
    <property type="project" value="UniProtKB-UniRule"/>
</dbReference>
<comment type="pathway">
    <text evidence="9">Isoprenoid biosynthesis; isopentenyl diphosphate biosynthesis via DXP pathway; isopentenyl diphosphate from 1-deoxy-D-xylulose 5-phosphate: step 3/6.</text>
</comment>
<dbReference type="Pfam" id="PF00288">
    <property type="entry name" value="GHMP_kinases_N"/>
    <property type="match status" value="1"/>
</dbReference>
<dbReference type="GO" id="GO:0005524">
    <property type="term" value="F:ATP binding"/>
    <property type="evidence" value="ECO:0007669"/>
    <property type="project" value="UniProtKB-UniRule"/>
</dbReference>
<evidence type="ECO:0000256" key="4">
    <source>
        <dbReference type="ARBA" id="ARBA00022679"/>
    </source>
</evidence>
<dbReference type="SUPFAM" id="SSF54211">
    <property type="entry name" value="Ribosomal protein S5 domain 2-like"/>
    <property type="match status" value="1"/>
</dbReference>
<comment type="function">
    <text evidence="9">Catalyzes the phosphorylation of the position 2 hydroxy group of 4-diphosphocytidyl-2C-methyl-D-erythritol.</text>
</comment>
<dbReference type="PANTHER" id="PTHR43527">
    <property type="entry name" value="4-DIPHOSPHOCYTIDYL-2-C-METHYL-D-ERYTHRITOL KINASE, CHLOROPLASTIC"/>
    <property type="match status" value="1"/>
</dbReference>
<keyword evidence="7 9" id="KW-0067">ATP-binding</keyword>
<dbReference type="AlphaFoldDB" id="A0A6J4LEF0"/>
<dbReference type="PANTHER" id="PTHR43527:SF2">
    <property type="entry name" value="4-DIPHOSPHOCYTIDYL-2-C-METHYL-D-ERYTHRITOL KINASE, CHLOROPLASTIC"/>
    <property type="match status" value="1"/>
</dbReference>
<dbReference type="PIRSF" id="PIRSF010376">
    <property type="entry name" value="IspE"/>
    <property type="match status" value="1"/>
</dbReference>
<dbReference type="NCBIfam" id="TIGR00154">
    <property type="entry name" value="ispE"/>
    <property type="match status" value="1"/>
</dbReference>
<feature type="active site" evidence="9">
    <location>
        <position position="12"/>
    </location>
</feature>
<feature type="domain" description="GHMP kinase N-terminal" evidence="10">
    <location>
        <begin position="75"/>
        <end position="153"/>
    </location>
</feature>
<evidence type="ECO:0000256" key="6">
    <source>
        <dbReference type="ARBA" id="ARBA00022777"/>
    </source>
</evidence>
<name>A0A6J4LEF0_9ACTN</name>
<evidence type="ECO:0000256" key="2">
    <source>
        <dbReference type="ARBA" id="ARBA00012052"/>
    </source>
</evidence>
<accession>A0A6J4LEF0</accession>
<evidence type="ECO:0000256" key="3">
    <source>
        <dbReference type="ARBA" id="ARBA00017473"/>
    </source>
</evidence>
<dbReference type="Gene3D" id="3.30.230.10">
    <property type="match status" value="1"/>
</dbReference>
<sequence>MTAEVRVTTPAKINLSLGVGPVRPDGYHPLATVYQAVSMYDEVVLRPADRGSTAITVTVSGDGVDVTDVPCHEDNLAARAVRLLGEHVGRELLVSLHLRKRIPVAGGLAGGSSDAAAALLGADALFELHTPRAELAALAAELGSDVPFCLTGGTAMGSGRGEQVTSVMSRGEYWWLVVPDPDGLSTAAVYAELDRLRAGRSARPPEVPDALLAALRAGDIEGLGRALSNDLAPAAVSLRPSLAPLLRAGSECSAHGALVSGSGPTTLFLCESPDHAEQVGEALAAVAGRNGLELAPPVVARGPVHGARVTAVHR</sequence>
<dbReference type="InterPro" id="IPR004424">
    <property type="entry name" value="IspE"/>
</dbReference>